<dbReference type="AlphaFoldDB" id="A0A9P6MNC4"/>
<comment type="similarity">
    <text evidence="1">Belongs to the D-alanine--D-alanine ligase family.</text>
</comment>
<evidence type="ECO:0000313" key="8">
    <source>
        <dbReference type="Proteomes" id="UP000703661"/>
    </source>
</evidence>
<evidence type="ECO:0000256" key="4">
    <source>
        <dbReference type="SAM" id="Coils"/>
    </source>
</evidence>
<dbReference type="Gene3D" id="3.30.470.20">
    <property type="entry name" value="ATP-grasp fold, B domain"/>
    <property type="match status" value="1"/>
</dbReference>
<evidence type="ECO:0000256" key="2">
    <source>
        <dbReference type="ARBA" id="ARBA00022598"/>
    </source>
</evidence>
<dbReference type="EMBL" id="JAAAID010001928">
    <property type="protein sequence ID" value="KAG0008398.1"/>
    <property type="molecule type" value="Genomic_DNA"/>
</dbReference>
<dbReference type="InterPro" id="IPR011095">
    <property type="entry name" value="Dala_Dala_lig_C"/>
</dbReference>
<feature type="coiled-coil region" evidence="4">
    <location>
        <begin position="449"/>
        <end position="519"/>
    </location>
</feature>
<evidence type="ECO:0000256" key="5">
    <source>
        <dbReference type="SAM" id="MobiDB-lite"/>
    </source>
</evidence>
<name>A0A9P6MNC4_9FUNG</name>
<dbReference type="PANTHER" id="PTHR23132">
    <property type="entry name" value="D-ALANINE--D-ALANINE LIGASE"/>
    <property type="match status" value="1"/>
</dbReference>
<evidence type="ECO:0000256" key="3">
    <source>
        <dbReference type="PROSITE-ProRule" id="PRU00409"/>
    </source>
</evidence>
<dbReference type="GO" id="GO:0005524">
    <property type="term" value="F:ATP binding"/>
    <property type="evidence" value="ECO:0007669"/>
    <property type="project" value="UniProtKB-UniRule"/>
</dbReference>
<dbReference type="InterPro" id="IPR048781">
    <property type="entry name" value="Sos7_CC"/>
</dbReference>
<dbReference type="Pfam" id="PF07478">
    <property type="entry name" value="Dala_Dala_lig_C"/>
    <property type="match status" value="1"/>
</dbReference>
<reference evidence="7" key="1">
    <citation type="journal article" date="2020" name="Fungal Divers.">
        <title>Resolving the Mortierellaceae phylogeny through synthesis of multi-gene phylogenetics and phylogenomics.</title>
        <authorList>
            <person name="Vandepol N."/>
            <person name="Liber J."/>
            <person name="Desiro A."/>
            <person name="Na H."/>
            <person name="Kennedy M."/>
            <person name="Barry K."/>
            <person name="Grigoriev I.V."/>
            <person name="Miller A.N."/>
            <person name="O'Donnell K."/>
            <person name="Stajich J.E."/>
            <person name="Bonito G."/>
        </authorList>
    </citation>
    <scope>NUCLEOTIDE SEQUENCE</scope>
    <source>
        <strain evidence="7">NRRL 2769</strain>
    </source>
</reference>
<dbReference type="GO" id="GO:0046872">
    <property type="term" value="F:metal ion binding"/>
    <property type="evidence" value="ECO:0007669"/>
    <property type="project" value="InterPro"/>
</dbReference>
<evidence type="ECO:0000313" key="7">
    <source>
        <dbReference type="EMBL" id="KAG0008398.1"/>
    </source>
</evidence>
<dbReference type="PANTHER" id="PTHR23132:SF23">
    <property type="entry name" value="D-ALANINE--D-ALANINE LIGASE B"/>
    <property type="match status" value="1"/>
</dbReference>
<keyword evidence="3" id="KW-0067">ATP-binding</keyword>
<accession>A0A9P6MNC4</accession>
<feature type="domain" description="ATP-grasp" evidence="6">
    <location>
        <begin position="18"/>
        <end position="241"/>
    </location>
</feature>
<sequence>MTDLENIIDDIGFPMIVKPSISYASINISMSSVVHTPAQLLEQINKSLSASNPDVVAPDRMELSQEKEREQKEHKNGVIGKASLNEKNMGIGIETPTVFVERFLAGREFTVLVVGDKDWGIKVFPVAERAFDPKLGKFERILAFDKYWEGYDLEGGHGKEDDEELCKYQMANEAWQDQLQEVAKNAYLALRGNGYGRVDIRTLDMDNCEPVVLEVNANCGLSFEKDSSSMANILIMSDIAPPAFVRDLVDHALHRSRVLYEFLNSDFASQQSNSNLAFNSNVDNTQGLLERLSSSLIHEATFAMDPESTARSIELCGALTSEFQHSRLYIHGLQEEFLVENKLDKLEAVSGGAALALTRLEGDLHHFDKLAISYTELATKERFLGFIAEEIPLNITLESNQKMEANAASAKKVEEETDMSVIQLQSQINETAEIACKEYDDLHQGILELTKALKDIQNMERELAEMKKMDDQYRGMTLEHSQKVLAAQTQQLYQLHQDIDEATAEIEELKWQESKLKDSNQLLDIQCIKVESQAKDAIKMSSLRRPEIENAYKECLEATRQYQEGVGLESIQYLADSNSLILEYKIVPGSAAIHTINSAGKTSSARNTRNRKPILTQFLIKVHPKSGRLLTANIENAGCDVKDVIQIAKARNDISFLVAETLDRVMKAHP</sequence>
<feature type="region of interest" description="Disordered" evidence="5">
    <location>
        <begin position="57"/>
        <end position="76"/>
    </location>
</feature>
<dbReference type="InterPro" id="IPR011761">
    <property type="entry name" value="ATP-grasp"/>
</dbReference>
<comment type="caution">
    <text evidence="7">The sequence shown here is derived from an EMBL/GenBank/DDBJ whole genome shotgun (WGS) entry which is preliminary data.</text>
</comment>
<dbReference type="SUPFAM" id="SSF56059">
    <property type="entry name" value="Glutathione synthetase ATP-binding domain-like"/>
    <property type="match status" value="1"/>
</dbReference>
<proteinExistence type="inferred from homology"/>
<evidence type="ECO:0000259" key="6">
    <source>
        <dbReference type="PROSITE" id="PS50975"/>
    </source>
</evidence>
<dbReference type="PROSITE" id="PS50975">
    <property type="entry name" value="ATP_GRASP"/>
    <property type="match status" value="1"/>
</dbReference>
<dbReference type="Proteomes" id="UP000703661">
    <property type="component" value="Unassembled WGS sequence"/>
</dbReference>
<evidence type="ECO:0000256" key="1">
    <source>
        <dbReference type="ARBA" id="ARBA00010871"/>
    </source>
</evidence>
<keyword evidence="2" id="KW-0436">Ligase</keyword>
<dbReference type="Pfam" id="PF20882">
    <property type="entry name" value="Sos7"/>
    <property type="match status" value="1"/>
</dbReference>
<keyword evidence="8" id="KW-1185">Reference proteome</keyword>
<keyword evidence="4" id="KW-0175">Coiled coil</keyword>
<dbReference type="GO" id="GO:0008716">
    <property type="term" value="F:D-alanine-D-alanine ligase activity"/>
    <property type="evidence" value="ECO:0007669"/>
    <property type="project" value="InterPro"/>
</dbReference>
<keyword evidence="3" id="KW-0547">Nucleotide-binding</keyword>
<organism evidence="7 8">
    <name type="scientific">Entomortierella chlamydospora</name>
    <dbReference type="NCBI Taxonomy" id="101097"/>
    <lineage>
        <taxon>Eukaryota</taxon>
        <taxon>Fungi</taxon>
        <taxon>Fungi incertae sedis</taxon>
        <taxon>Mucoromycota</taxon>
        <taxon>Mortierellomycotina</taxon>
        <taxon>Mortierellomycetes</taxon>
        <taxon>Mortierellales</taxon>
        <taxon>Mortierellaceae</taxon>
        <taxon>Entomortierella</taxon>
    </lineage>
</organism>
<protein>
    <recommendedName>
        <fullName evidence="6">ATP-grasp domain-containing protein</fullName>
    </recommendedName>
</protein>
<gene>
    <name evidence="7" type="ORF">BGZ80_003495</name>
</gene>